<accession>A0A7M2X286</accession>
<dbReference type="EMBL" id="CP063458">
    <property type="protein sequence ID" value="QOV91833.1"/>
    <property type="molecule type" value="Genomic_DNA"/>
</dbReference>
<keyword evidence="3" id="KW-1185">Reference proteome</keyword>
<name>A0A7M2X286_9BACT</name>
<reference evidence="2 3" key="1">
    <citation type="submission" date="2020-10" db="EMBL/GenBank/DDBJ databases">
        <title>Wide distribution of Phycisphaera-like planctomycetes from WD2101 soil group in peatlands and genome analysis of the first cultivated representative.</title>
        <authorList>
            <person name="Dedysh S.N."/>
            <person name="Beletsky A.V."/>
            <person name="Ivanova A."/>
            <person name="Kulichevskaya I.S."/>
            <person name="Suzina N.E."/>
            <person name="Philippov D.A."/>
            <person name="Rakitin A.L."/>
            <person name="Mardanov A.V."/>
            <person name="Ravin N.V."/>
        </authorList>
    </citation>
    <scope>NUCLEOTIDE SEQUENCE [LARGE SCALE GENOMIC DNA]</scope>
    <source>
        <strain evidence="2 3">M1803</strain>
    </source>
</reference>
<dbReference type="AlphaFoldDB" id="A0A7M2X286"/>
<evidence type="ECO:0000313" key="3">
    <source>
        <dbReference type="Proteomes" id="UP000593765"/>
    </source>
</evidence>
<dbReference type="GO" id="GO:0016301">
    <property type="term" value="F:kinase activity"/>
    <property type="evidence" value="ECO:0007669"/>
    <property type="project" value="UniProtKB-KW"/>
</dbReference>
<dbReference type="Proteomes" id="UP000593765">
    <property type="component" value="Chromosome"/>
</dbReference>
<evidence type="ECO:0000256" key="1">
    <source>
        <dbReference type="SAM" id="MobiDB-lite"/>
    </source>
</evidence>
<evidence type="ECO:0000313" key="2">
    <source>
        <dbReference type="EMBL" id="QOV91833.1"/>
    </source>
</evidence>
<dbReference type="KEGG" id="hbs:IPV69_10960"/>
<proteinExistence type="predicted"/>
<gene>
    <name evidence="2" type="ORF">IPV69_10960</name>
</gene>
<feature type="compositionally biased region" description="Low complexity" evidence="1">
    <location>
        <begin position="119"/>
        <end position="136"/>
    </location>
</feature>
<dbReference type="RefSeq" id="WP_206295150.1">
    <property type="nucleotide sequence ID" value="NZ_CP063458.1"/>
</dbReference>
<sequence>MLSSTRLGRHFNLSSVKMNLILAELGWVEKYVKGWVPTDAGNALGANVREMRNGTPYVVWPESILANKALGSSVGEQTGGGAALTAEVATAPEPEAACKPEPPSADAAREADPAKRATANGKAAPTRAGAAPLATPVASTDASADFRTRFPATFRTQDGHMVRSRAEVLIDNWLYMQGLVHAYERRLPIEEECYCDFYLPGGHGTGGKGVYIEFWGRESDPAYRARKAKKQAIYAKHGMRLIELGDAEIERLDDVLPRMLLRFGIESV</sequence>
<organism evidence="2 3">
    <name type="scientific">Humisphaera borealis</name>
    <dbReference type="NCBI Taxonomy" id="2807512"/>
    <lineage>
        <taxon>Bacteria</taxon>
        <taxon>Pseudomonadati</taxon>
        <taxon>Planctomycetota</taxon>
        <taxon>Phycisphaerae</taxon>
        <taxon>Tepidisphaerales</taxon>
        <taxon>Tepidisphaeraceae</taxon>
        <taxon>Humisphaera</taxon>
    </lineage>
</organism>
<keyword evidence="2" id="KW-0808">Transferase</keyword>
<keyword evidence="2" id="KW-0418">Kinase</keyword>
<feature type="region of interest" description="Disordered" evidence="1">
    <location>
        <begin position="91"/>
        <end position="138"/>
    </location>
</feature>
<protein>
    <submittedName>
        <fullName evidence="2">Glycerol kinase</fullName>
    </submittedName>
</protein>